<feature type="region of interest" description="Disordered" evidence="1">
    <location>
        <begin position="43"/>
        <end position="70"/>
    </location>
</feature>
<dbReference type="STRING" id="4113.M1A890"/>
<reference evidence="2" key="2">
    <citation type="submission" date="2015-06" db="UniProtKB">
        <authorList>
            <consortium name="EnsemblPlants"/>
        </authorList>
    </citation>
    <scope>IDENTIFICATION</scope>
    <source>
        <strain evidence="2">DM1-3 516 R44</strain>
    </source>
</reference>
<reference evidence="3" key="1">
    <citation type="journal article" date="2011" name="Nature">
        <title>Genome sequence and analysis of the tuber crop potato.</title>
        <authorList>
            <consortium name="The Potato Genome Sequencing Consortium"/>
        </authorList>
    </citation>
    <scope>NUCLEOTIDE SEQUENCE [LARGE SCALE GENOMIC DNA]</scope>
    <source>
        <strain evidence="3">cv. DM1-3 516 R44</strain>
    </source>
</reference>
<organism evidence="2 3">
    <name type="scientific">Solanum tuberosum</name>
    <name type="common">Potato</name>
    <dbReference type="NCBI Taxonomy" id="4113"/>
    <lineage>
        <taxon>Eukaryota</taxon>
        <taxon>Viridiplantae</taxon>
        <taxon>Streptophyta</taxon>
        <taxon>Embryophyta</taxon>
        <taxon>Tracheophyta</taxon>
        <taxon>Spermatophyta</taxon>
        <taxon>Magnoliopsida</taxon>
        <taxon>eudicotyledons</taxon>
        <taxon>Gunneridae</taxon>
        <taxon>Pentapetalae</taxon>
        <taxon>asterids</taxon>
        <taxon>lamiids</taxon>
        <taxon>Solanales</taxon>
        <taxon>Solanaceae</taxon>
        <taxon>Solanoideae</taxon>
        <taxon>Solaneae</taxon>
        <taxon>Solanum</taxon>
    </lineage>
</organism>
<accession>M1A890</accession>
<evidence type="ECO:0000256" key="1">
    <source>
        <dbReference type="SAM" id="MobiDB-lite"/>
    </source>
</evidence>
<evidence type="ECO:0000313" key="2">
    <source>
        <dbReference type="EnsemblPlants" id="PGSC0003DMT400016863"/>
    </source>
</evidence>
<name>M1A890_SOLTU</name>
<dbReference type="AlphaFoldDB" id="M1A890"/>
<dbReference type="PaxDb" id="4113-PGSC0003DMT400016863"/>
<keyword evidence="3" id="KW-1185">Reference proteome</keyword>
<dbReference type="Proteomes" id="UP000011115">
    <property type="component" value="Unassembled WGS sequence"/>
</dbReference>
<dbReference type="Gramene" id="PGSC0003DMT400016863">
    <property type="protein sequence ID" value="PGSC0003DMT400016863"/>
    <property type="gene ID" value="PGSC0003DMG400006597"/>
</dbReference>
<sequence length="132" mass="14964">MVLGIYKSKKTCEMEREAEEGEILESVMVGRSKMHVAMVTRTYPEMNTQRDNVGRMEGDNVNEEAPPQANQATINASAMSDMEVRLRNFARINPLEFLGSKVGEDPQEYMEEIYKILYVIGVTLVEKEELAA</sequence>
<dbReference type="InParanoid" id="M1A890"/>
<proteinExistence type="predicted"/>
<protein>
    <submittedName>
        <fullName evidence="2">Gag-pol polyprotein</fullName>
    </submittedName>
</protein>
<dbReference type="HOGENOM" id="CLU_1920782_0_0_1"/>
<dbReference type="EnsemblPlants" id="PGSC0003DMT400016863">
    <property type="protein sequence ID" value="PGSC0003DMT400016863"/>
    <property type="gene ID" value="PGSC0003DMG400006597"/>
</dbReference>
<evidence type="ECO:0000313" key="3">
    <source>
        <dbReference type="Proteomes" id="UP000011115"/>
    </source>
</evidence>